<sequence>MKFNLFTYFLFSLLNIMVFGQNKIDLKATLDAEKKQFKISQTIEYQNTTNDTLKTIYLNNWNEAYATKNTPLAKRFAEEYKTEFHFAKNKDRGFTVITSIVQDQQELKFEGLLEHPDVIKVELNSTLQPNETYKIHLNYIVQVPSDKFTGYGVTSFGEYNLRYWYITPAVYNGSWQYYSNKNLDDLYIPESEVKINLVCPNNYVVSTELNEVYRTENNGIKNIGFEGKHRNNNKLFLHKIPDFQSVKTDFLTVVSNIEDKGLVPVEKAMITDRIIHFIIRNLGEYPHEKLLLSQIDYRKDPIYGLNLLPDFIQPFQDNFQYEIKILKTALHNYLENTLFTNPRKEQWLTEGLQTYFMMKYVEEYYPNMKIFGKLSYAWGIRSMHAAKLNFNDQYNFLYMHMARSNLDQPLNMEKDSLLKFNKNIANKYKAGVGLKYLDDYINSGIFERTVKEYLEQNKLKTSSPKDFEALIKSKTTKDIEWFFDEYIATNKKIDFKIKETFVTQDSITLTIKNKRTNSMPISLFAMNDDSIISKTWISDVNGSKEVTIPNDNVNKLVLNYDKTIPEYNIRDNWESLKGFFFNNKPIQFRFFKDIEDPYYNQVFFMPIFGYNYYDGFSAGLKMYNKSILARSFTYSLNPTYAFKSKQLVGSASLIYNQRLENQDLYLVRYGLYGAYANYAPDLSYTTITPFIGLNFRDHNDLRNNKRKYLTLRYLKIDKEFDKNNISGVNTDPEYSVLDINYGHSNENLINFSSWFTDVQFSKDFGKLSFNYEYRRLSESNRQLNLRFFAGAFIYNKTYQESDYFSFALDRPTDYLFDYNYLGRSEDSGVFSQQLIIAEGGFKSKLETPYANHWITTLNASTTLWRYIQMYGDLGFVKNHSFSPKFVYDSGIRISLVADYFELYFPVYSNLGWEIAQPNYQEKIRFIITFSPKTLYGLFTRRWY</sequence>
<protein>
    <submittedName>
        <fullName evidence="1">Metalloprotease</fullName>
    </submittedName>
</protein>
<comment type="caution">
    <text evidence="1">The sequence shown here is derived from an EMBL/GenBank/DDBJ whole genome shotgun (WGS) entry which is preliminary data.</text>
</comment>
<dbReference type="GO" id="GO:0008237">
    <property type="term" value="F:metallopeptidase activity"/>
    <property type="evidence" value="ECO:0007669"/>
    <property type="project" value="UniProtKB-KW"/>
</dbReference>
<keyword evidence="1" id="KW-0645">Protease</keyword>
<gene>
    <name evidence="1" type="ORF">RXV94_11770</name>
</gene>
<dbReference type="EMBL" id="JAWHTF010000007">
    <property type="protein sequence ID" value="MDU8886841.1"/>
    <property type="molecule type" value="Genomic_DNA"/>
</dbReference>
<keyword evidence="2" id="KW-1185">Reference proteome</keyword>
<name>A0ABU3U955_9FLAO</name>
<dbReference type="Gene3D" id="1.10.390.10">
    <property type="entry name" value="Neutral Protease Domain 2"/>
    <property type="match status" value="1"/>
</dbReference>
<dbReference type="RefSeq" id="WP_316662939.1">
    <property type="nucleotide sequence ID" value="NZ_JAWHTF010000007.1"/>
</dbReference>
<dbReference type="Proteomes" id="UP001268651">
    <property type="component" value="Unassembled WGS sequence"/>
</dbReference>
<evidence type="ECO:0000313" key="2">
    <source>
        <dbReference type="Proteomes" id="UP001268651"/>
    </source>
</evidence>
<proteinExistence type="predicted"/>
<evidence type="ECO:0000313" key="1">
    <source>
        <dbReference type="EMBL" id="MDU8886841.1"/>
    </source>
</evidence>
<organism evidence="1 2">
    <name type="scientific">Gilvirhabdus luticola</name>
    <dbReference type="NCBI Taxonomy" id="3079858"/>
    <lineage>
        <taxon>Bacteria</taxon>
        <taxon>Pseudomonadati</taxon>
        <taxon>Bacteroidota</taxon>
        <taxon>Flavobacteriia</taxon>
        <taxon>Flavobacteriales</taxon>
        <taxon>Flavobacteriaceae</taxon>
        <taxon>Gilvirhabdus</taxon>
    </lineage>
</organism>
<dbReference type="SUPFAM" id="SSF55486">
    <property type="entry name" value="Metalloproteases ('zincins'), catalytic domain"/>
    <property type="match status" value="1"/>
</dbReference>
<dbReference type="InterPro" id="IPR027268">
    <property type="entry name" value="Peptidase_M4/M1_CTD_sf"/>
</dbReference>
<accession>A0ABU3U955</accession>
<keyword evidence="1" id="KW-0482">Metalloprotease</keyword>
<reference evidence="1 2" key="1">
    <citation type="submission" date="2023-10" db="EMBL/GenBank/DDBJ databases">
        <title>Marimonas sp. nov. isolated from tidal mud flat.</title>
        <authorList>
            <person name="Jaincy N.J."/>
            <person name="Srinivasan S."/>
            <person name="Lee S.-S."/>
        </authorList>
    </citation>
    <scope>NUCLEOTIDE SEQUENCE [LARGE SCALE GENOMIC DNA]</scope>
    <source>
        <strain evidence="1 2">MJ-SS3</strain>
    </source>
</reference>
<keyword evidence="1" id="KW-0378">Hydrolase</keyword>